<evidence type="ECO:0000256" key="6">
    <source>
        <dbReference type="ARBA" id="ARBA00022989"/>
    </source>
</evidence>
<keyword evidence="5 12" id="KW-0812">Transmembrane</keyword>
<evidence type="ECO:0000256" key="9">
    <source>
        <dbReference type="ARBA" id="ARBA00023136"/>
    </source>
</evidence>
<reference evidence="13 14" key="1">
    <citation type="submission" date="2019-08" db="EMBL/GenBank/DDBJ databases">
        <title>Complete genome sequence of Candidatus Uab amorphum.</title>
        <authorList>
            <person name="Shiratori T."/>
            <person name="Suzuki S."/>
            <person name="Kakizawa Y."/>
            <person name="Ishida K."/>
        </authorList>
    </citation>
    <scope>NUCLEOTIDE SEQUENCE [LARGE SCALE GENOMIC DNA]</scope>
    <source>
        <strain evidence="13 14">SRT547</strain>
    </source>
</reference>
<keyword evidence="14" id="KW-1185">Reference proteome</keyword>
<evidence type="ECO:0000256" key="4">
    <source>
        <dbReference type="ARBA" id="ARBA00022475"/>
    </source>
</evidence>
<feature type="transmembrane region" description="Helical" evidence="12">
    <location>
        <begin position="155"/>
        <end position="177"/>
    </location>
</feature>
<dbReference type="GO" id="GO:0005886">
    <property type="term" value="C:plasma membrane"/>
    <property type="evidence" value="ECO:0007669"/>
    <property type="project" value="UniProtKB-SubCell"/>
</dbReference>
<dbReference type="InterPro" id="IPR038377">
    <property type="entry name" value="Na/Glc_symporter_sf"/>
</dbReference>
<dbReference type="CDD" id="cd11493">
    <property type="entry name" value="SLC5sbd_NIS-like_u1"/>
    <property type="match status" value="1"/>
</dbReference>
<keyword evidence="3" id="KW-0813">Transport</keyword>
<feature type="transmembrane region" description="Helical" evidence="12">
    <location>
        <begin position="184"/>
        <end position="202"/>
    </location>
</feature>
<protein>
    <submittedName>
        <fullName evidence="13">Sodium:solute symporter</fullName>
    </submittedName>
</protein>
<dbReference type="AlphaFoldDB" id="A0A5S9IT86"/>
<feature type="transmembrane region" description="Helical" evidence="12">
    <location>
        <begin position="342"/>
        <end position="368"/>
    </location>
</feature>
<evidence type="ECO:0000256" key="5">
    <source>
        <dbReference type="ARBA" id="ARBA00022692"/>
    </source>
</evidence>
<keyword evidence="7" id="KW-0915">Sodium</keyword>
<feature type="transmembrane region" description="Helical" evidence="12">
    <location>
        <begin position="75"/>
        <end position="99"/>
    </location>
</feature>
<name>A0A5S9IT86_UABAM</name>
<dbReference type="PANTHER" id="PTHR42985:SF47">
    <property type="entry name" value="INTEGRAL MEMBRANE TRANSPORT PROTEIN"/>
    <property type="match status" value="1"/>
</dbReference>
<evidence type="ECO:0000256" key="12">
    <source>
        <dbReference type="SAM" id="Phobius"/>
    </source>
</evidence>
<dbReference type="InterPro" id="IPR051163">
    <property type="entry name" value="Sodium:Solute_Symporter_SSF"/>
</dbReference>
<feature type="transmembrane region" description="Helical" evidence="12">
    <location>
        <begin position="280"/>
        <end position="306"/>
    </location>
</feature>
<evidence type="ECO:0000256" key="8">
    <source>
        <dbReference type="ARBA" id="ARBA00023065"/>
    </source>
</evidence>
<evidence type="ECO:0000313" key="14">
    <source>
        <dbReference type="Proteomes" id="UP000326354"/>
    </source>
</evidence>
<keyword evidence="8" id="KW-0406">Ion transport</keyword>
<comment type="similarity">
    <text evidence="2 11">Belongs to the sodium:solute symporter (SSF) (TC 2.A.21) family.</text>
</comment>
<dbReference type="PANTHER" id="PTHR42985">
    <property type="entry name" value="SODIUM-COUPLED MONOCARBOXYLATE TRANSPORTER"/>
    <property type="match status" value="1"/>
</dbReference>
<feature type="transmembrane region" description="Helical" evidence="12">
    <location>
        <begin position="127"/>
        <end position="149"/>
    </location>
</feature>
<dbReference type="Pfam" id="PF00474">
    <property type="entry name" value="SSF"/>
    <property type="match status" value="1"/>
</dbReference>
<feature type="transmembrane region" description="Helical" evidence="12">
    <location>
        <begin position="481"/>
        <end position="499"/>
    </location>
</feature>
<dbReference type="Proteomes" id="UP000326354">
    <property type="component" value="Chromosome"/>
</dbReference>
<dbReference type="GO" id="GO:0006814">
    <property type="term" value="P:sodium ion transport"/>
    <property type="evidence" value="ECO:0007669"/>
    <property type="project" value="UniProtKB-KW"/>
</dbReference>
<feature type="transmembrane region" description="Helical" evidence="12">
    <location>
        <begin position="6"/>
        <end position="25"/>
    </location>
</feature>
<evidence type="ECO:0000256" key="2">
    <source>
        <dbReference type="ARBA" id="ARBA00006434"/>
    </source>
</evidence>
<keyword evidence="10" id="KW-0739">Sodium transport</keyword>
<keyword evidence="6 12" id="KW-1133">Transmembrane helix</keyword>
<feature type="transmembrane region" description="Helical" evidence="12">
    <location>
        <begin position="442"/>
        <end position="461"/>
    </location>
</feature>
<feature type="transmembrane region" description="Helical" evidence="12">
    <location>
        <begin position="389"/>
        <end position="407"/>
    </location>
</feature>
<comment type="subcellular location">
    <subcellularLocation>
        <location evidence="1">Cell membrane</location>
        <topology evidence="1">Multi-pass membrane protein</topology>
    </subcellularLocation>
</comment>
<dbReference type="InterPro" id="IPR001734">
    <property type="entry name" value="Na/solute_symporter"/>
</dbReference>
<dbReference type="RefSeq" id="WP_151970764.1">
    <property type="nucleotide sequence ID" value="NZ_AP019860.1"/>
</dbReference>
<dbReference type="GO" id="GO:0015293">
    <property type="term" value="F:symporter activity"/>
    <property type="evidence" value="ECO:0007669"/>
    <property type="project" value="TreeGrafter"/>
</dbReference>
<evidence type="ECO:0000256" key="11">
    <source>
        <dbReference type="RuleBase" id="RU362091"/>
    </source>
</evidence>
<dbReference type="KEGG" id="uam:UABAM_05107"/>
<evidence type="ECO:0000256" key="1">
    <source>
        <dbReference type="ARBA" id="ARBA00004651"/>
    </source>
</evidence>
<gene>
    <name evidence="13" type="ORF">UABAM_05107</name>
</gene>
<keyword evidence="9 12" id="KW-0472">Membrane</keyword>
<evidence type="ECO:0000313" key="13">
    <source>
        <dbReference type="EMBL" id="BBM86720.1"/>
    </source>
</evidence>
<accession>A0A5S9IT86</accession>
<feature type="transmembrane region" description="Helical" evidence="12">
    <location>
        <begin position="242"/>
        <end position="259"/>
    </location>
</feature>
<evidence type="ECO:0000256" key="3">
    <source>
        <dbReference type="ARBA" id="ARBA00022448"/>
    </source>
</evidence>
<feature type="transmembrane region" description="Helical" evidence="12">
    <location>
        <begin position="45"/>
        <end position="69"/>
    </location>
</feature>
<dbReference type="PROSITE" id="PS50283">
    <property type="entry name" value="NA_SOLUT_SYMP_3"/>
    <property type="match status" value="1"/>
</dbReference>
<evidence type="ECO:0000256" key="10">
    <source>
        <dbReference type="ARBA" id="ARBA00023201"/>
    </source>
</evidence>
<evidence type="ECO:0000256" key="7">
    <source>
        <dbReference type="ARBA" id="ARBA00023053"/>
    </source>
</evidence>
<proteinExistence type="inferred from homology"/>
<dbReference type="OrthoDB" id="9810181at2"/>
<organism evidence="13 14">
    <name type="scientific">Uabimicrobium amorphum</name>
    <dbReference type="NCBI Taxonomy" id="2596890"/>
    <lineage>
        <taxon>Bacteria</taxon>
        <taxon>Pseudomonadati</taxon>
        <taxon>Planctomycetota</taxon>
        <taxon>Candidatus Uabimicrobiia</taxon>
        <taxon>Candidatus Uabimicrobiales</taxon>
        <taxon>Candidatus Uabimicrobiaceae</taxon>
        <taxon>Candidatus Uabimicrobium</taxon>
    </lineage>
</organism>
<dbReference type="EMBL" id="AP019860">
    <property type="protein sequence ID" value="BBM86720.1"/>
    <property type="molecule type" value="Genomic_DNA"/>
</dbReference>
<feature type="transmembrane region" description="Helical" evidence="12">
    <location>
        <begin position="413"/>
        <end position="435"/>
    </location>
</feature>
<dbReference type="Gene3D" id="1.20.1730.10">
    <property type="entry name" value="Sodium/glucose cotransporter"/>
    <property type="match status" value="1"/>
</dbReference>
<sequence length="508" mass="55560">MNNLAYIDWAILAAYAVTIVVIGVVSGRKEKNTEDYFLGGRSMPWWAVMVSIYATSLSALTFIGVPGAAYAGDFYYLQLGVGDLCGKLVICFLLLTAYYRSQVTTVYELLGERFGPRTRDAGTGFFLVGRILASGVRLAGCAIAIHVVFEVPVHTAIWAIAAVAVVYTFAGGIKAVIWTDMIQFFLFMAAAAIALTTIISSLPEGFSQFWNIASAEGKFKVFHDTLDSASPNYWLDLSNPKAFLAGFLFGCFTGIAALGTDQDLVQRMLTCKNVKESQRALILTGILNFPITLLFLSVGTAVFVYYQITPDTQVAAYEAAKQTDYIFPHFIKTVLAPGMRGILIAGLFAAAMSSLDSALNALASTAYVDIYKRYINPHDKDDANSVAISRIYVALFALILASVASLFSQVDSILWFGFRIFGYLYGALLAVFLLAVMSKRRFWDTGNLIAMLTSVVVVIWLTSKNIPGTSIELWSSKPLAWQWALPAGTIWTVVVALLFSKKESEQNE</sequence>
<keyword evidence="4" id="KW-1003">Cell membrane</keyword>
<dbReference type="NCBIfam" id="TIGR00813">
    <property type="entry name" value="sss"/>
    <property type="match status" value="1"/>
</dbReference>